<feature type="compositionally biased region" description="Polar residues" evidence="3">
    <location>
        <begin position="306"/>
        <end position="336"/>
    </location>
</feature>
<dbReference type="PRINTS" id="PR00853">
    <property type="entry name" value="XPGRADSUPER"/>
</dbReference>
<keyword evidence="2" id="KW-0378">Hydrolase</keyword>
<dbReference type="AlphaFoldDB" id="A0A5N5QJW9"/>
<feature type="compositionally biased region" description="Basic and acidic residues" evidence="3">
    <location>
        <begin position="994"/>
        <end position="1014"/>
    </location>
</feature>
<dbReference type="InterPro" id="IPR029060">
    <property type="entry name" value="PIN-like_dom_sf"/>
</dbReference>
<feature type="region of interest" description="Disordered" evidence="3">
    <location>
        <begin position="687"/>
        <end position="1062"/>
    </location>
</feature>
<feature type="compositionally biased region" description="Polar residues" evidence="3">
    <location>
        <begin position="1020"/>
        <end position="1032"/>
    </location>
</feature>
<evidence type="ECO:0008006" key="8">
    <source>
        <dbReference type="Google" id="ProtNLM"/>
    </source>
</evidence>
<evidence type="ECO:0000256" key="1">
    <source>
        <dbReference type="ARBA" id="ARBA00022722"/>
    </source>
</evidence>
<dbReference type="InterPro" id="IPR006086">
    <property type="entry name" value="XPG-I_dom"/>
</dbReference>
<evidence type="ECO:0000256" key="3">
    <source>
        <dbReference type="SAM" id="MobiDB-lite"/>
    </source>
</evidence>
<evidence type="ECO:0000256" key="2">
    <source>
        <dbReference type="ARBA" id="ARBA00022801"/>
    </source>
</evidence>
<feature type="compositionally biased region" description="Low complexity" evidence="3">
    <location>
        <begin position="809"/>
        <end position="825"/>
    </location>
</feature>
<dbReference type="Proteomes" id="UP000383932">
    <property type="component" value="Unassembled WGS sequence"/>
</dbReference>
<feature type="compositionally biased region" description="Basic and acidic residues" evidence="3">
    <location>
        <begin position="725"/>
        <end position="735"/>
    </location>
</feature>
<evidence type="ECO:0000313" key="7">
    <source>
        <dbReference type="Proteomes" id="UP000383932"/>
    </source>
</evidence>
<accession>A0A5N5QJW9</accession>
<feature type="domain" description="XPG N-terminal" evidence="5">
    <location>
        <begin position="1"/>
        <end position="117"/>
    </location>
</feature>
<dbReference type="Gene3D" id="3.40.50.1010">
    <property type="entry name" value="5'-nuclease"/>
    <property type="match status" value="1"/>
</dbReference>
<evidence type="ECO:0000259" key="5">
    <source>
        <dbReference type="SMART" id="SM00485"/>
    </source>
</evidence>
<dbReference type="PANTHER" id="PTHR11081">
    <property type="entry name" value="FLAP ENDONUCLEASE FAMILY MEMBER"/>
    <property type="match status" value="1"/>
</dbReference>
<proteinExistence type="predicted"/>
<feature type="region of interest" description="Disordered" evidence="3">
    <location>
        <begin position="380"/>
        <end position="423"/>
    </location>
</feature>
<feature type="compositionally biased region" description="Acidic residues" evidence="3">
    <location>
        <begin position="904"/>
        <end position="915"/>
    </location>
</feature>
<dbReference type="CDD" id="cd09870">
    <property type="entry name" value="PIN_YEN1"/>
    <property type="match status" value="1"/>
</dbReference>
<dbReference type="SUPFAM" id="SSF47807">
    <property type="entry name" value="5' to 3' exonuclease, C-terminal subdomain"/>
    <property type="match status" value="1"/>
</dbReference>
<dbReference type="Gene3D" id="1.10.150.20">
    <property type="entry name" value="5' to 3' exonuclease, C-terminal subdomain"/>
    <property type="match status" value="1"/>
</dbReference>
<feature type="compositionally biased region" description="Polar residues" evidence="3">
    <location>
        <begin position="926"/>
        <end position="951"/>
    </location>
</feature>
<dbReference type="GO" id="GO:0006281">
    <property type="term" value="P:DNA repair"/>
    <property type="evidence" value="ECO:0007669"/>
    <property type="project" value="UniProtKB-ARBA"/>
</dbReference>
<feature type="compositionally biased region" description="Polar residues" evidence="3">
    <location>
        <begin position="402"/>
        <end position="412"/>
    </location>
</feature>
<dbReference type="Pfam" id="PF18380">
    <property type="entry name" value="GEN1_C"/>
    <property type="match status" value="1"/>
</dbReference>
<dbReference type="SUPFAM" id="SSF88723">
    <property type="entry name" value="PIN domain-like"/>
    <property type="match status" value="1"/>
</dbReference>
<feature type="compositionally biased region" description="Polar residues" evidence="3">
    <location>
        <begin position="712"/>
        <end position="721"/>
    </location>
</feature>
<dbReference type="EMBL" id="SSOP01000090">
    <property type="protein sequence ID" value="KAB5591761.1"/>
    <property type="molecule type" value="Genomic_DNA"/>
</dbReference>
<dbReference type="InterPro" id="IPR006085">
    <property type="entry name" value="XPG_DNA_repair_N"/>
</dbReference>
<dbReference type="PANTHER" id="PTHR11081:SF75">
    <property type="entry name" value="ENDONUCLEASE, PUTATIVE (AFU_ORTHOLOGUE AFUA_3G13260)-RELATED"/>
    <property type="match status" value="1"/>
</dbReference>
<feature type="compositionally biased region" description="Acidic residues" evidence="3">
    <location>
        <begin position="290"/>
        <end position="305"/>
    </location>
</feature>
<dbReference type="SMART" id="SM00485">
    <property type="entry name" value="XPGN"/>
    <property type="match status" value="1"/>
</dbReference>
<dbReference type="Pfam" id="PF00867">
    <property type="entry name" value="XPG_I"/>
    <property type="match status" value="1"/>
</dbReference>
<protein>
    <recommendedName>
        <fullName evidence="8">XPG-I domain-containing protein</fullName>
    </recommendedName>
</protein>
<evidence type="ECO:0000259" key="4">
    <source>
        <dbReference type="SMART" id="SM00484"/>
    </source>
</evidence>
<comment type="caution">
    <text evidence="6">The sequence shown here is derived from an EMBL/GenBank/DDBJ whole genome shotgun (WGS) entry which is preliminary data.</text>
</comment>
<organism evidence="6 7">
    <name type="scientific">Ceratobasidium theobromae</name>
    <dbReference type="NCBI Taxonomy" id="1582974"/>
    <lineage>
        <taxon>Eukaryota</taxon>
        <taxon>Fungi</taxon>
        <taxon>Dikarya</taxon>
        <taxon>Basidiomycota</taxon>
        <taxon>Agaricomycotina</taxon>
        <taxon>Agaricomycetes</taxon>
        <taxon>Cantharellales</taxon>
        <taxon>Ceratobasidiaceae</taxon>
        <taxon>Ceratobasidium</taxon>
    </lineage>
</organism>
<dbReference type="GO" id="GO:0017108">
    <property type="term" value="F:5'-flap endonuclease activity"/>
    <property type="evidence" value="ECO:0007669"/>
    <property type="project" value="TreeGrafter"/>
</dbReference>
<dbReference type="InterPro" id="IPR036279">
    <property type="entry name" value="5-3_exonuclease_C_sf"/>
</dbReference>
<feature type="domain" description="XPG-I" evidence="4">
    <location>
        <begin position="127"/>
        <end position="213"/>
    </location>
</feature>
<dbReference type="InterPro" id="IPR006084">
    <property type="entry name" value="XPG/Rad2"/>
</dbReference>
<name>A0A5N5QJW9_9AGAM</name>
<feature type="compositionally biased region" description="Basic and acidic residues" evidence="3">
    <location>
        <begin position="495"/>
        <end position="506"/>
    </location>
</feature>
<keyword evidence="7" id="KW-1185">Reference proteome</keyword>
<dbReference type="SMART" id="SM00484">
    <property type="entry name" value="XPGI"/>
    <property type="match status" value="1"/>
</dbReference>
<keyword evidence="1" id="KW-0540">Nuclease</keyword>
<dbReference type="OrthoDB" id="2959108at2759"/>
<evidence type="ECO:0000313" key="6">
    <source>
        <dbReference type="EMBL" id="KAB5591761.1"/>
    </source>
</evidence>
<dbReference type="InterPro" id="IPR041177">
    <property type="entry name" value="GEN1_C"/>
</dbReference>
<feature type="region of interest" description="Disordered" evidence="3">
    <location>
        <begin position="289"/>
        <end position="351"/>
    </location>
</feature>
<feature type="compositionally biased region" description="Low complexity" evidence="3">
    <location>
        <begin position="1033"/>
        <end position="1049"/>
    </location>
</feature>
<gene>
    <name evidence="6" type="ORF">CTheo_4793</name>
</gene>
<feature type="compositionally biased region" description="Polar residues" evidence="3">
    <location>
        <begin position="794"/>
        <end position="805"/>
    </location>
</feature>
<reference evidence="6 7" key="1">
    <citation type="journal article" date="2019" name="Fungal Biol. Biotechnol.">
        <title>Draft genome sequence of fastidious pathogen Ceratobasidium theobromae, which causes vascular-streak dieback in Theobroma cacao.</title>
        <authorList>
            <person name="Ali S.S."/>
            <person name="Asman A."/>
            <person name="Shao J."/>
            <person name="Firmansyah A.P."/>
            <person name="Susilo A.W."/>
            <person name="Rosmana A."/>
            <person name="McMahon P."/>
            <person name="Junaid M."/>
            <person name="Guest D."/>
            <person name="Kheng T.Y."/>
            <person name="Meinhardt L.W."/>
            <person name="Bailey B.A."/>
        </authorList>
    </citation>
    <scope>NUCLEOTIDE SEQUENCE [LARGE SCALE GENOMIC DNA]</scope>
    <source>
        <strain evidence="6 7">CT2</strain>
    </source>
</reference>
<feature type="compositionally biased region" description="Basic and acidic residues" evidence="3">
    <location>
        <begin position="765"/>
        <end position="783"/>
    </location>
</feature>
<feature type="region of interest" description="Disordered" evidence="3">
    <location>
        <begin position="495"/>
        <end position="567"/>
    </location>
</feature>
<sequence>MGVPGLWDIIRHTGKSEALAQIAIEGFRRDCTVQQLKGLPDGTPHPRALRIGIDASIWFFHAAYGREGENPELRTLFFRLARLASYTFCPLFVFDGPQRPKTKRRVWGKTINTRINSLAPGMKNMISAFGFEWRTAPGEAEAELAYLNNIGVIDAILSDDVDNFLFGARVVIRNPSGTLMGNRGYPALNSDGKDDGVHVMVYRADDIERDPACKLTRGGMILIALLSGGDYDQGAKRCGPKTALALAQRGLGDELLDAFQTFSRERLADYLPSWKAAVVEALRSGCANLGDDDEADAENSDDESQETGLTASQGSNLPASQRNTASKGQAKGMSSSKTKKRKPPAKRQPALAAAIDASDFPDLAVLEDYCAPWTSERAFSPSGIASGPVSTNLDDDDAPPASQGSVITSSQTSTKSAARPKKKSKALTINSVGAGGLTSDVRIGWTGELTLGALGRICEQYFEWGVREIIQQRFRTILWPAAVLRVFRRAVMERERAQSTRVRDTTPRPSTPKRGQSKQIVPGTPRRLVNRYFGGGSDSDSDAEANSGLIKSGSVGEDETPRAKRTITIEGEQLDTRQLVQAVRGKRQHVSTDRLREFRVEIFPAHLARLAVRDLLGTRDPALLAGTMFDLEGIKDADDEQDEDGEDEEGVTRRLKMVDPAAPVRVWVPAELVQMVHPELVRVWEEKGTKTRSKLKPSGSTAGRKGKGVAGSSKNGESTSRPRPKGKEVLKEKTRNIPTTLSGDEIEDRPAAPVPSTSRSLPEPLRPRPNLDRIRSGSPERKAPAPKVTKSKAPLNNNPRPTRTLGTIPERSSSPSRLLERSSSPVSMLAPVPRQLTKTKSAPAPLVSTVPKAPVSRIPGVEHVPSPPRPAAFGLGPASDSSELEDISFRGLLKPSKKHSAPEPDSDSDTGQDQDELSKCSRRSPSHTSPRNSPGSKVQAGKSQAKNQPPKSVTPPARRPITRSRTSSDGSEVEVLDSSSISRPVKHMAPSAEFSEHPETGPRRVRRTSREHLSPRAVSASENEIPNASALLQTITTKRATRPTTARQKSATASGSKRLSKSILPRVDDSVIQIASGSEDGGKFSPKIPSTSRVLLRSDGPIDRAINPPCMTRLSKVAKDVTSSPTVDSSFEVLDADASVIDLISD</sequence>